<protein>
    <submittedName>
        <fullName evidence="2">Uncharacterized protein</fullName>
    </submittedName>
</protein>
<organism evidence="2 3">
    <name type="scientific">Dovyalis caffra</name>
    <dbReference type="NCBI Taxonomy" id="77055"/>
    <lineage>
        <taxon>Eukaryota</taxon>
        <taxon>Viridiplantae</taxon>
        <taxon>Streptophyta</taxon>
        <taxon>Embryophyta</taxon>
        <taxon>Tracheophyta</taxon>
        <taxon>Spermatophyta</taxon>
        <taxon>Magnoliopsida</taxon>
        <taxon>eudicotyledons</taxon>
        <taxon>Gunneridae</taxon>
        <taxon>Pentapetalae</taxon>
        <taxon>rosids</taxon>
        <taxon>fabids</taxon>
        <taxon>Malpighiales</taxon>
        <taxon>Salicaceae</taxon>
        <taxon>Flacourtieae</taxon>
        <taxon>Dovyalis</taxon>
    </lineage>
</organism>
<evidence type="ECO:0000313" key="3">
    <source>
        <dbReference type="Proteomes" id="UP001314170"/>
    </source>
</evidence>
<gene>
    <name evidence="2" type="ORF">DCAF_LOCUS20066</name>
</gene>
<dbReference type="Proteomes" id="UP001314170">
    <property type="component" value="Unassembled WGS sequence"/>
</dbReference>
<dbReference type="AlphaFoldDB" id="A0AAV1SAG4"/>
<comment type="caution">
    <text evidence="2">The sequence shown here is derived from an EMBL/GenBank/DDBJ whole genome shotgun (WGS) entry which is preliminary data.</text>
</comment>
<proteinExistence type="predicted"/>
<reference evidence="2 3" key="1">
    <citation type="submission" date="2024-01" db="EMBL/GenBank/DDBJ databases">
        <authorList>
            <person name="Waweru B."/>
        </authorList>
    </citation>
    <scope>NUCLEOTIDE SEQUENCE [LARGE SCALE GENOMIC DNA]</scope>
</reference>
<keyword evidence="3" id="KW-1185">Reference proteome</keyword>
<accession>A0AAV1SAG4</accession>
<feature type="region of interest" description="Disordered" evidence="1">
    <location>
        <begin position="18"/>
        <end position="57"/>
    </location>
</feature>
<evidence type="ECO:0000313" key="2">
    <source>
        <dbReference type="EMBL" id="CAK7347382.1"/>
    </source>
</evidence>
<feature type="compositionally biased region" description="Basic and acidic residues" evidence="1">
    <location>
        <begin position="31"/>
        <end position="45"/>
    </location>
</feature>
<dbReference type="EMBL" id="CAWUPB010001173">
    <property type="protein sequence ID" value="CAK7347382.1"/>
    <property type="molecule type" value="Genomic_DNA"/>
</dbReference>
<sequence length="73" mass="8387">MTVESSGCVVANRVRRVKKSNGQKCGPSNLRRREDRETGRGERTKTPLKRPKTVENSCKKTQETYKTYTQLLD</sequence>
<name>A0AAV1SAG4_9ROSI</name>
<evidence type="ECO:0000256" key="1">
    <source>
        <dbReference type="SAM" id="MobiDB-lite"/>
    </source>
</evidence>